<comment type="caution">
    <text evidence="1">The sequence shown here is derived from an EMBL/GenBank/DDBJ whole genome shotgun (WGS) entry which is preliminary data.</text>
</comment>
<protein>
    <submittedName>
        <fullName evidence="1">Zinc ribbon domain-containing protein</fullName>
    </submittedName>
</protein>
<proteinExistence type="predicted"/>
<gene>
    <name evidence="1" type="ORF">E7Z74_02265</name>
</gene>
<reference evidence="1" key="1">
    <citation type="submission" date="2019-04" db="EMBL/GenBank/DDBJ databases">
        <title>Evolution of Biomass-Degrading Anaerobic Consortia Revealed by Metagenomics.</title>
        <authorList>
            <person name="Peng X."/>
        </authorList>
    </citation>
    <scope>NUCLEOTIDE SEQUENCE</scope>
    <source>
        <strain evidence="1">SIG13</strain>
    </source>
</reference>
<evidence type="ECO:0000313" key="2">
    <source>
        <dbReference type="Proteomes" id="UP000713479"/>
    </source>
</evidence>
<name>A0A8T3VQ61_9EURY</name>
<dbReference type="AlphaFoldDB" id="A0A8T3VQ61"/>
<sequence length="317" mass="36691">MVFCSKCGKKNSPDNIYCSECDFILMKNEYFNLEKLESFNEIVNEDNLKVLEENPLSEMEYAIILKNIARMAREYLDDLSDEFKSRSTLGKIKMIALSYADVTYKSKGSELGSYSYNRIEIDDRLNDCDLISTIIHELTHHLFNEIFEQMLMYIWEVEKSDALEAYVSFTLGINPVLVLANEYCAHTVEGRFIPYGYQNYGSFNNMISESFDLKKDSEIIYFALKLGNSIADDIIRILEGFVTSQVRHDIKEVFKNDYAKAPDYDAILLESEEMFSTEEKLNHMHVILMSGISIAGEDINSREIFKVFEEGYHKSNN</sequence>
<organism evidence="1 2">
    <name type="scientific">Methanobrevibacter millerae</name>
    <dbReference type="NCBI Taxonomy" id="230361"/>
    <lineage>
        <taxon>Archaea</taxon>
        <taxon>Methanobacteriati</taxon>
        <taxon>Methanobacteriota</taxon>
        <taxon>Methanomada group</taxon>
        <taxon>Methanobacteria</taxon>
        <taxon>Methanobacteriales</taxon>
        <taxon>Methanobacteriaceae</taxon>
        <taxon>Methanobrevibacter</taxon>
    </lineage>
</organism>
<accession>A0A8T3VQ61</accession>
<dbReference type="Proteomes" id="UP000713479">
    <property type="component" value="Unassembled WGS sequence"/>
</dbReference>
<evidence type="ECO:0000313" key="1">
    <source>
        <dbReference type="EMBL" id="MBE6510085.1"/>
    </source>
</evidence>
<dbReference type="EMBL" id="SUTF01000003">
    <property type="protein sequence ID" value="MBE6510085.1"/>
    <property type="molecule type" value="Genomic_DNA"/>
</dbReference>